<feature type="transmembrane region" description="Helical" evidence="1">
    <location>
        <begin position="256"/>
        <end position="276"/>
    </location>
</feature>
<keyword evidence="3" id="KW-1185">Reference proteome</keyword>
<feature type="transmembrane region" description="Helical" evidence="1">
    <location>
        <begin position="76"/>
        <end position="92"/>
    </location>
</feature>
<accession>A0A2A4I4W0</accession>
<evidence type="ECO:0000256" key="1">
    <source>
        <dbReference type="SAM" id="Phobius"/>
    </source>
</evidence>
<keyword evidence="1" id="KW-1133">Transmembrane helix</keyword>
<sequence length="562" mass="59806">MEQARTQDAAAEEWPARAWGLAAAGAVIGSAAHALTDHAGSAGAARDALYALATFLVVAGVAAAIVIERPRPARDLMFAAATGAVVALVTWWNLPLTSGSSPDIWRIVCAVLAGGIAVPLYQGWRGARVGADTGRLPYAAIHRHAWTDLILSIGAVAFLAIAWLLAFLLAQLFALIGLRVIERLLRHGWFGWPLSGVALGAAIGLLRERAAMLAAMQRVVTTILSVLAPVLATGLLLFLAALPFTGLAPLWQATSATTPILLCCVAGALILINATIGDTPEDDPRAPVPRIAVMTLSGAILPLAVVAAISTGARIAQHGLTPDRLWALVFTAIACAYGLAYAVALVRRRQRLAGDLRVANLRLALAIAAGALFLATPLAAFDRLSAHDQLARLESGRVAAAAFDWTAMRFDYGAPGIAALRRLATRGMTAEIRTTATRTLARTTRYDLDHLTTPPKDRLTVLPRGAALPPRLYDRLSDIEACGPFDHCVVLIQPDPREVVIVNDAHITTWRDDGTRWRAVPAPRFVIDARQRAALERGEAEVRTVERRQLFIGGQPVGDPLP</sequence>
<feature type="transmembrane region" description="Helical" evidence="1">
    <location>
        <begin position="145"/>
        <end position="169"/>
    </location>
</feature>
<feature type="transmembrane region" description="Helical" evidence="1">
    <location>
        <begin position="219"/>
        <end position="244"/>
    </location>
</feature>
<evidence type="ECO:0000313" key="3">
    <source>
        <dbReference type="Proteomes" id="UP000218784"/>
    </source>
</evidence>
<feature type="transmembrane region" description="Helical" evidence="1">
    <location>
        <begin position="358"/>
        <end position="381"/>
    </location>
</feature>
<evidence type="ECO:0000313" key="2">
    <source>
        <dbReference type="EMBL" id="PCG10947.1"/>
    </source>
</evidence>
<dbReference type="RefSeq" id="WP_096610789.1">
    <property type="nucleotide sequence ID" value="NZ_NWVD01000001.1"/>
</dbReference>
<proteinExistence type="predicted"/>
<organism evidence="2 3">
    <name type="scientific">Sphingomonas ginsenosidimutans</name>
    <dbReference type="NCBI Taxonomy" id="862134"/>
    <lineage>
        <taxon>Bacteria</taxon>
        <taxon>Pseudomonadati</taxon>
        <taxon>Pseudomonadota</taxon>
        <taxon>Alphaproteobacteria</taxon>
        <taxon>Sphingomonadales</taxon>
        <taxon>Sphingomonadaceae</taxon>
        <taxon>Sphingomonas</taxon>
    </lineage>
</organism>
<dbReference type="EMBL" id="NWVD01000001">
    <property type="protein sequence ID" value="PCG10947.1"/>
    <property type="molecule type" value="Genomic_DNA"/>
</dbReference>
<gene>
    <name evidence="2" type="ORF">COA17_03820</name>
</gene>
<feature type="transmembrane region" description="Helical" evidence="1">
    <location>
        <begin position="189"/>
        <end position="207"/>
    </location>
</feature>
<feature type="transmembrane region" description="Helical" evidence="1">
    <location>
        <begin position="325"/>
        <end position="346"/>
    </location>
</feature>
<dbReference type="Proteomes" id="UP000218784">
    <property type="component" value="Unassembled WGS sequence"/>
</dbReference>
<comment type="caution">
    <text evidence="2">The sequence shown here is derived from an EMBL/GenBank/DDBJ whole genome shotgun (WGS) entry which is preliminary data.</text>
</comment>
<dbReference type="AlphaFoldDB" id="A0A2A4I4W0"/>
<feature type="transmembrane region" description="Helical" evidence="1">
    <location>
        <begin position="288"/>
        <end position="313"/>
    </location>
</feature>
<name>A0A2A4I4W0_9SPHN</name>
<protein>
    <submittedName>
        <fullName evidence="2">DUF4153 domain-containing protein</fullName>
    </submittedName>
</protein>
<feature type="transmembrane region" description="Helical" evidence="1">
    <location>
        <begin position="48"/>
        <end position="67"/>
    </location>
</feature>
<keyword evidence="1" id="KW-0812">Transmembrane</keyword>
<reference evidence="2 3" key="1">
    <citation type="submission" date="2017-09" db="EMBL/GenBank/DDBJ databases">
        <title>Sphingomonas ginsenosidimutans KACC 14949, whole genome shotgun sequence.</title>
        <authorList>
            <person name="Feng G."/>
            <person name="Zhu H."/>
        </authorList>
    </citation>
    <scope>NUCLEOTIDE SEQUENCE [LARGE SCALE GENOMIC DNA]</scope>
    <source>
        <strain evidence="2 3">KACC 14949</strain>
    </source>
</reference>
<keyword evidence="1" id="KW-0472">Membrane</keyword>
<feature type="transmembrane region" description="Helical" evidence="1">
    <location>
        <begin position="104"/>
        <end position="124"/>
    </location>
</feature>